<name>A0A916X5U2_9SPHN</name>
<keyword evidence="10" id="KW-1185">Reference proteome</keyword>
<dbReference type="PANTHER" id="PTHR11552">
    <property type="entry name" value="GLUCOSE-METHANOL-CHOLINE GMC OXIDOREDUCTASE"/>
    <property type="match status" value="1"/>
</dbReference>
<keyword evidence="4 5" id="KW-0274">FAD</keyword>
<dbReference type="PROSITE" id="PS00624">
    <property type="entry name" value="GMC_OXRED_2"/>
    <property type="match status" value="1"/>
</dbReference>
<evidence type="ECO:0000256" key="3">
    <source>
        <dbReference type="ARBA" id="ARBA00022630"/>
    </source>
</evidence>
<organism evidence="9 10">
    <name type="scientific">Novosphingobium endophyticum</name>
    <dbReference type="NCBI Taxonomy" id="1955250"/>
    <lineage>
        <taxon>Bacteria</taxon>
        <taxon>Pseudomonadati</taxon>
        <taxon>Pseudomonadota</taxon>
        <taxon>Alphaproteobacteria</taxon>
        <taxon>Sphingomonadales</taxon>
        <taxon>Sphingomonadaceae</taxon>
        <taxon>Novosphingobium</taxon>
    </lineage>
</organism>
<feature type="domain" description="Glucose-methanol-choline oxidoreductase N-terminal" evidence="7">
    <location>
        <begin position="109"/>
        <end position="132"/>
    </location>
</feature>
<dbReference type="InterPro" id="IPR036188">
    <property type="entry name" value="FAD/NAD-bd_sf"/>
</dbReference>
<evidence type="ECO:0000256" key="5">
    <source>
        <dbReference type="PIRSR" id="PIRSR000137-2"/>
    </source>
</evidence>
<evidence type="ECO:0000313" key="10">
    <source>
        <dbReference type="Proteomes" id="UP000608154"/>
    </source>
</evidence>
<evidence type="ECO:0000256" key="4">
    <source>
        <dbReference type="ARBA" id="ARBA00022827"/>
    </source>
</evidence>
<dbReference type="SUPFAM" id="SSF54373">
    <property type="entry name" value="FAD-linked reductases, C-terminal domain"/>
    <property type="match status" value="1"/>
</dbReference>
<sequence>MVDAVQSGAPGEAHLEADADYIVIGAGSAGCVLANRLSADGRHKVVVLEAGGDDRPTRHLLNPAQALSTLNIHIPAGFTKMLKDPRVNWNYMTEPDPGTDGRQHFFPRGKVLGGSSSINGLLWVRGLPEDYDGWRQRGLVGWGWDDAELNFRRIERRAGESAPADQDCGPLHVSDISVQHPMLDLMVRAFEEAGAPVSADLNGTTREGVSRLRATTLKGLRVSAAVAYLHPAMGRPNLRVVTGAHASRVLFEGGKAVGVEYHVGHERRQVRARREVILSGGTINSPQLLELSGVGNGERLRSLGIPVMANRPRVGENLQDHFACMVRARLKPGTSSMNEMSHGMSLVAQVIRYAFTRSGLLASCGSNLTAFLKSDPALDLPDLQFFASPATVDFEALAINGAMTMERQPGMTIGGYVMRPQSRGTIHIRSADFRDAPSIRPNFLSAEADQRAQISSLRWARRVMASPALAPYFDHELTPGAAMQSDAELLAFCRAAGSTGYHQTSTCAMGVEEDAVVSGALKVNGVEGLRVIDASVMPNVVSGNTNAATMMIAEKGADMVLADAR</sequence>
<dbReference type="Pfam" id="PF00732">
    <property type="entry name" value="GMC_oxred_N"/>
    <property type="match status" value="1"/>
</dbReference>
<dbReference type="PIRSF" id="PIRSF000137">
    <property type="entry name" value="Alcohol_oxidase"/>
    <property type="match status" value="1"/>
</dbReference>
<dbReference type="Gene3D" id="3.50.50.60">
    <property type="entry name" value="FAD/NAD(P)-binding domain"/>
    <property type="match status" value="1"/>
</dbReference>
<dbReference type="Proteomes" id="UP000608154">
    <property type="component" value="Unassembled WGS sequence"/>
</dbReference>
<protein>
    <submittedName>
        <fullName evidence="9">Choline dehydrogenase</fullName>
    </submittedName>
</protein>
<dbReference type="Pfam" id="PF05199">
    <property type="entry name" value="GMC_oxred_C"/>
    <property type="match status" value="1"/>
</dbReference>
<evidence type="ECO:0000256" key="1">
    <source>
        <dbReference type="ARBA" id="ARBA00001974"/>
    </source>
</evidence>
<dbReference type="InterPro" id="IPR012132">
    <property type="entry name" value="GMC_OxRdtase"/>
</dbReference>
<comment type="cofactor">
    <cofactor evidence="1 5">
        <name>FAD</name>
        <dbReference type="ChEBI" id="CHEBI:57692"/>
    </cofactor>
</comment>
<dbReference type="EMBL" id="BMHK01000013">
    <property type="protein sequence ID" value="GGC03402.1"/>
    <property type="molecule type" value="Genomic_DNA"/>
</dbReference>
<evidence type="ECO:0000256" key="6">
    <source>
        <dbReference type="RuleBase" id="RU003968"/>
    </source>
</evidence>
<reference evidence="9" key="1">
    <citation type="journal article" date="2014" name="Int. J. Syst. Evol. Microbiol.">
        <title>Complete genome sequence of Corynebacterium casei LMG S-19264T (=DSM 44701T), isolated from a smear-ripened cheese.</title>
        <authorList>
            <consortium name="US DOE Joint Genome Institute (JGI-PGF)"/>
            <person name="Walter F."/>
            <person name="Albersmeier A."/>
            <person name="Kalinowski J."/>
            <person name="Ruckert C."/>
        </authorList>
    </citation>
    <scope>NUCLEOTIDE SEQUENCE</scope>
    <source>
        <strain evidence="9">CGMCC 1.15095</strain>
    </source>
</reference>
<evidence type="ECO:0000313" key="9">
    <source>
        <dbReference type="EMBL" id="GGC03402.1"/>
    </source>
</evidence>
<evidence type="ECO:0000259" key="7">
    <source>
        <dbReference type="PROSITE" id="PS00623"/>
    </source>
</evidence>
<accession>A0A916X5U2</accession>
<comment type="similarity">
    <text evidence="2 6">Belongs to the GMC oxidoreductase family.</text>
</comment>
<dbReference type="InterPro" id="IPR000172">
    <property type="entry name" value="GMC_OxRdtase_N"/>
</dbReference>
<feature type="binding site" evidence="5">
    <location>
        <position position="111"/>
    </location>
    <ligand>
        <name>FAD</name>
        <dbReference type="ChEBI" id="CHEBI:57692"/>
    </ligand>
</feature>
<dbReference type="GO" id="GO:0050660">
    <property type="term" value="F:flavin adenine dinucleotide binding"/>
    <property type="evidence" value="ECO:0007669"/>
    <property type="project" value="InterPro"/>
</dbReference>
<dbReference type="RefSeq" id="WP_188771521.1">
    <property type="nucleotide sequence ID" value="NZ_BMHK01000013.1"/>
</dbReference>
<proteinExistence type="inferred from homology"/>
<dbReference type="PANTHER" id="PTHR11552:SF147">
    <property type="entry name" value="CHOLINE DEHYDROGENASE, MITOCHONDRIAL"/>
    <property type="match status" value="1"/>
</dbReference>
<evidence type="ECO:0000259" key="8">
    <source>
        <dbReference type="PROSITE" id="PS00624"/>
    </source>
</evidence>
<keyword evidence="3 6" id="KW-0285">Flavoprotein</keyword>
<dbReference type="PROSITE" id="PS00623">
    <property type="entry name" value="GMC_OXRED_1"/>
    <property type="match status" value="1"/>
</dbReference>
<comment type="caution">
    <text evidence="9">The sequence shown here is derived from an EMBL/GenBank/DDBJ whole genome shotgun (WGS) entry which is preliminary data.</text>
</comment>
<reference evidence="9" key="2">
    <citation type="submission" date="2020-09" db="EMBL/GenBank/DDBJ databases">
        <authorList>
            <person name="Sun Q."/>
            <person name="Zhou Y."/>
        </authorList>
    </citation>
    <scope>NUCLEOTIDE SEQUENCE</scope>
    <source>
        <strain evidence="9">CGMCC 1.15095</strain>
    </source>
</reference>
<dbReference type="SUPFAM" id="SSF51905">
    <property type="entry name" value="FAD/NAD(P)-binding domain"/>
    <property type="match status" value="1"/>
</dbReference>
<gene>
    <name evidence="9" type="ORF">GCM10011494_22330</name>
</gene>
<feature type="domain" description="Glucose-methanol-choline oxidoreductase N-terminal" evidence="8">
    <location>
        <begin position="281"/>
        <end position="295"/>
    </location>
</feature>
<evidence type="ECO:0000256" key="2">
    <source>
        <dbReference type="ARBA" id="ARBA00010790"/>
    </source>
</evidence>
<dbReference type="AlphaFoldDB" id="A0A916X5U2"/>
<dbReference type="InterPro" id="IPR007867">
    <property type="entry name" value="GMC_OxRtase_C"/>
</dbReference>
<dbReference type="GO" id="GO:0016614">
    <property type="term" value="F:oxidoreductase activity, acting on CH-OH group of donors"/>
    <property type="evidence" value="ECO:0007669"/>
    <property type="project" value="InterPro"/>
</dbReference>
<dbReference type="Gene3D" id="3.30.560.10">
    <property type="entry name" value="Glucose Oxidase, domain 3"/>
    <property type="match status" value="1"/>
</dbReference>